<dbReference type="OrthoDB" id="2679903at2"/>
<name>A0A323THV2_9BACI</name>
<gene>
    <name evidence="1" type="ORF">CR194_11370</name>
</gene>
<protein>
    <submittedName>
        <fullName evidence="1">Uncharacterized protein</fullName>
    </submittedName>
</protein>
<keyword evidence="2" id="KW-1185">Reference proteome</keyword>
<dbReference type="Proteomes" id="UP000248214">
    <property type="component" value="Unassembled WGS sequence"/>
</dbReference>
<dbReference type="InterPro" id="IPR058867">
    <property type="entry name" value="YtzJ"/>
</dbReference>
<dbReference type="EMBL" id="PDOD01000002">
    <property type="protein sequence ID" value="PYZ93746.1"/>
    <property type="molecule type" value="Genomic_DNA"/>
</dbReference>
<comment type="caution">
    <text evidence="1">The sequence shown here is derived from an EMBL/GenBank/DDBJ whole genome shotgun (WGS) entry which is preliminary data.</text>
</comment>
<accession>A0A323THV2</accession>
<dbReference type="AlphaFoldDB" id="A0A323THV2"/>
<reference evidence="1 2" key="1">
    <citation type="submission" date="2017-10" db="EMBL/GenBank/DDBJ databases">
        <title>Bacillus sp. nov., a halophilic bacterium isolated from a Keqin Lake.</title>
        <authorList>
            <person name="Wang H."/>
        </authorList>
    </citation>
    <scope>NUCLEOTIDE SEQUENCE [LARGE SCALE GENOMIC DNA]</scope>
    <source>
        <strain evidence="1 2">KQ-12</strain>
    </source>
</reference>
<evidence type="ECO:0000313" key="2">
    <source>
        <dbReference type="Proteomes" id="UP000248214"/>
    </source>
</evidence>
<dbReference type="RefSeq" id="WP_110609778.1">
    <property type="nucleotide sequence ID" value="NZ_PDOD01000002.1"/>
</dbReference>
<proteinExistence type="predicted"/>
<evidence type="ECO:0000313" key="1">
    <source>
        <dbReference type="EMBL" id="PYZ93746.1"/>
    </source>
</evidence>
<organism evidence="1 2">
    <name type="scientific">Salipaludibacillus keqinensis</name>
    <dbReference type="NCBI Taxonomy" id="2045207"/>
    <lineage>
        <taxon>Bacteria</taxon>
        <taxon>Bacillati</taxon>
        <taxon>Bacillota</taxon>
        <taxon>Bacilli</taxon>
        <taxon>Bacillales</taxon>
        <taxon>Bacillaceae</taxon>
    </lineage>
</organism>
<sequence>MKVISRSKMAQEKVKTLQSGYTAFAETKELSERLRQELHNLGIDYIEESTNVGSWFIPKK</sequence>
<dbReference type="Pfam" id="PF26326">
    <property type="entry name" value="YtzJ"/>
    <property type="match status" value="1"/>
</dbReference>